<evidence type="ECO:0000259" key="6">
    <source>
        <dbReference type="PROSITE" id="PS50280"/>
    </source>
</evidence>
<reference evidence="8" key="1">
    <citation type="submission" date="2019-01" db="EMBL/GenBank/DDBJ databases">
        <title>Draft genome sequences of three monokaryotic isolates of the white-rot basidiomycete fungus Dichomitus squalens.</title>
        <authorList>
            <consortium name="DOE Joint Genome Institute"/>
            <person name="Lopez S.C."/>
            <person name="Andreopoulos B."/>
            <person name="Pangilinan J."/>
            <person name="Lipzen A."/>
            <person name="Riley R."/>
            <person name="Ahrendt S."/>
            <person name="Ng V."/>
            <person name="Barry K."/>
            <person name="Daum C."/>
            <person name="Grigoriev I.V."/>
            <person name="Hilden K.S."/>
            <person name="Makela M.R."/>
            <person name="de Vries R.P."/>
        </authorList>
    </citation>
    <scope>NUCLEOTIDE SEQUENCE [LARGE SCALE GENOMIC DNA]</scope>
    <source>
        <strain evidence="8">OM18370.1</strain>
    </source>
</reference>
<feature type="domain" description="MYND-type" evidence="7">
    <location>
        <begin position="162"/>
        <end position="202"/>
    </location>
</feature>
<keyword evidence="2 4" id="KW-0863">Zinc-finger</keyword>
<dbReference type="Proteomes" id="UP000292957">
    <property type="component" value="Unassembled WGS sequence"/>
</dbReference>
<dbReference type="GO" id="GO:0008270">
    <property type="term" value="F:zinc ion binding"/>
    <property type="evidence" value="ECO:0007669"/>
    <property type="project" value="UniProtKB-KW"/>
</dbReference>
<feature type="region of interest" description="Disordered" evidence="5">
    <location>
        <begin position="74"/>
        <end position="106"/>
    </location>
</feature>
<proteinExistence type="predicted"/>
<evidence type="ECO:0000256" key="2">
    <source>
        <dbReference type="ARBA" id="ARBA00022771"/>
    </source>
</evidence>
<evidence type="ECO:0000256" key="4">
    <source>
        <dbReference type="PROSITE-ProRule" id="PRU00134"/>
    </source>
</evidence>
<dbReference type="SMART" id="SM00317">
    <property type="entry name" value="SET"/>
    <property type="match status" value="1"/>
</dbReference>
<dbReference type="Pfam" id="PF01753">
    <property type="entry name" value="zf-MYND"/>
    <property type="match status" value="1"/>
</dbReference>
<dbReference type="PROSITE" id="PS01360">
    <property type="entry name" value="ZF_MYND_1"/>
    <property type="match status" value="1"/>
</dbReference>
<feature type="region of interest" description="Disordered" evidence="5">
    <location>
        <begin position="1"/>
        <end position="57"/>
    </location>
</feature>
<dbReference type="InterPro" id="IPR050869">
    <property type="entry name" value="H3K4_H4K5_MeTrfase"/>
</dbReference>
<dbReference type="Gene3D" id="2.170.270.10">
    <property type="entry name" value="SET domain"/>
    <property type="match status" value="1"/>
</dbReference>
<dbReference type="AlphaFoldDB" id="A0A4V6MVY0"/>
<dbReference type="Gene3D" id="6.10.140.2220">
    <property type="match status" value="1"/>
</dbReference>
<dbReference type="PROSITE" id="PS50280">
    <property type="entry name" value="SET"/>
    <property type="match status" value="1"/>
</dbReference>
<evidence type="ECO:0000256" key="5">
    <source>
        <dbReference type="SAM" id="MobiDB-lite"/>
    </source>
</evidence>
<evidence type="ECO:0000256" key="1">
    <source>
        <dbReference type="ARBA" id="ARBA00022723"/>
    </source>
</evidence>
<dbReference type="EMBL" id="ML143421">
    <property type="protein sequence ID" value="TBU28503.1"/>
    <property type="molecule type" value="Genomic_DNA"/>
</dbReference>
<dbReference type="OrthoDB" id="265717at2759"/>
<sequence length="652" mass="70288">MSFGKLKSARKGKEIHSFVKPESVSGFSDTMKADTSPGPLPSQSPMQINAAAPKNSHDTMVTDEQAVVQLSPLSQASEEQAPPRIQEHQSPTNPTPVKTRESTNSVNLHGCHTDLPPFLEIRESSRHGRGLYAKTALSAGEIILSIIPHVFVLSTPNLEYYCSACAAPAATAGLKRCPKCKTVRYCNSDCQNRDWAWHRRECNALQKWAASAPSSDVAIPGEPVRCLGRIMWGSQKEGLDSVWAQEIRMMHSNRNSLQPSAFGSHTHLAHSVVRYLGVSSPQELEPYGLKSAGDLVDLISRFTTNTFTLTTPALTPIGICVSPTVALANHSCDPNAALVFPRADGGSRVKEPLLSLVALRNVAPGKEIRISYVDTTLPKRLRQNELKEVYSFSCQCKLCCRTTAADPREALWCPKSCGGICPYPTEESGDRATHCVKCNAQVGDVGAVLDALRVGQEALDKASSLQSKDRVKARQLTTNIIPILTSAGVTPSSHPLLALTRLHKELLIDSLSSSSPTQETLDEAVRTAARYTAGLQALLPKGHPVRAVALGELGKLLAVDEPAPTSASDYAGAEKFPPSGPPRLKLAYESFVKAHEELLIGFGKKSGGGLLGAEIREAIMRLEKELGIWTTGIRNVLEDTLVSAQRVGPPSQ</sequence>
<dbReference type="InterPro" id="IPR002893">
    <property type="entry name" value="Znf_MYND"/>
</dbReference>
<dbReference type="SUPFAM" id="SSF82199">
    <property type="entry name" value="SET domain"/>
    <property type="match status" value="1"/>
</dbReference>
<accession>A0A4V6MVY0</accession>
<gene>
    <name evidence="8" type="ORF">BD311DRAFT_694798</name>
</gene>
<dbReference type="InterPro" id="IPR001214">
    <property type="entry name" value="SET_dom"/>
</dbReference>
<feature type="domain" description="SET" evidence="6">
    <location>
        <begin position="117"/>
        <end position="373"/>
    </location>
</feature>
<dbReference type="Pfam" id="PF00856">
    <property type="entry name" value="SET"/>
    <property type="match status" value="1"/>
</dbReference>
<evidence type="ECO:0000256" key="3">
    <source>
        <dbReference type="ARBA" id="ARBA00022833"/>
    </source>
</evidence>
<dbReference type="PANTHER" id="PTHR12197">
    <property type="entry name" value="HISTONE-LYSINE N-METHYLTRANSFERASE SMYD"/>
    <property type="match status" value="1"/>
</dbReference>
<evidence type="ECO:0000259" key="7">
    <source>
        <dbReference type="PROSITE" id="PS50865"/>
    </source>
</evidence>
<dbReference type="PANTHER" id="PTHR12197:SF251">
    <property type="entry name" value="EG:BACR7C10.4 PROTEIN"/>
    <property type="match status" value="1"/>
</dbReference>
<protein>
    <submittedName>
        <fullName evidence="8">SET domain-containing protein</fullName>
    </submittedName>
</protein>
<dbReference type="SUPFAM" id="SSF144232">
    <property type="entry name" value="HIT/MYND zinc finger-like"/>
    <property type="match status" value="1"/>
</dbReference>
<keyword evidence="3" id="KW-0862">Zinc</keyword>
<dbReference type="InterPro" id="IPR046341">
    <property type="entry name" value="SET_dom_sf"/>
</dbReference>
<dbReference type="Gene3D" id="1.10.220.160">
    <property type="match status" value="1"/>
</dbReference>
<evidence type="ECO:0000313" key="8">
    <source>
        <dbReference type="EMBL" id="TBU28503.1"/>
    </source>
</evidence>
<dbReference type="GO" id="GO:0005634">
    <property type="term" value="C:nucleus"/>
    <property type="evidence" value="ECO:0007669"/>
    <property type="project" value="TreeGrafter"/>
</dbReference>
<organism evidence="8">
    <name type="scientific">Dichomitus squalens</name>
    <dbReference type="NCBI Taxonomy" id="114155"/>
    <lineage>
        <taxon>Eukaryota</taxon>
        <taxon>Fungi</taxon>
        <taxon>Dikarya</taxon>
        <taxon>Basidiomycota</taxon>
        <taxon>Agaricomycotina</taxon>
        <taxon>Agaricomycetes</taxon>
        <taxon>Polyporales</taxon>
        <taxon>Polyporaceae</taxon>
        <taxon>Dichomitus</taxon>
    </lineage>
</organism>
<keyword evidence="1" id="KW-0479">Metal-binding</keyword>
<name>A0A4V6MVY0_9APHY</name>
<feature type="compositionally biased region" description="Polar residues" evidence="5">
    <location>
        <begin position="88"/>
        <end position="106"/>
    </location>
</feature>
<dbReference type="PROSITE" id="PS50865">
    <property type="entry name" value="ZF_MYND_2"/>
    <property type="match status" value="1"/>
</dbReference>